<protein>
    <recommendedName>
        <fullName evidence="4">G-protein coupled receptors family 1 profile domain-containing protein</fullName>
    </recommendedName>
</protein>
<sequence>MKKEALSTNDDEMVDRVRKQKHSLIIQLIIVFTVFNVFYMPIYISIVLRFATGYQRTPFADAIFLYLMEISRMIDPIITINFQPELNHEFQIILTKFKIKFKNFFTNIFNR</sequence>
<dbReference type="SUPFAM" id="SSF81321">
    <property type="entry name" value="Family A G protein-coupled receptor-like"/>
    <property type="match status" value="1"/>
</dbReference>
<dbReference type="InterPro" id="IPR019421">
    <property type="entry name" value="7TM_GPCR_serpentine_rcpt_Srd"/>
</dbReference>
<dbReference type="Proteomes" id="UP000070444">
    <property type="component" value="Unassembled WGS sequence"/>
</dbReference>
<accession>A0A137P6S1</accession>
<organism evidence="2 3">
    <name type="scientific">Conidiobolus coronatus (strain ATCC 28846 / CBS 209.66 / NRRL 28638)</name>
    <name type="common">Delacroixia coronata</name>
    <dbReference type="NCBI Taxonomy" id="796925"/>
    <lineage>
        <taxon>Eukaryota</taxon>
        <taxon>Fungi</taxon>
        <taxon>Fungi incertae sedis</taxon>
        <taxon>Zoopagomycota</taxon>
        <taxon>Entomophthoromycotina</taxon>
        <taxon>Entomophthoromycetes</taxon>
        <taxon>Entomophthorales</taxon>
        <taxon>Ancylistaceae</taxon>
        <taxon>Conidiobolus</taxon>
    </lineage>
</organism>
<dbReference type="EMBL" id="KQ964495">
    <property type="protein sequence ID" value="KXN70698.1"/>
    <property type="molecule type" value="Genomic_DNA"/>
</dbReference>
<evidence type="ECO:0000313" key="2">
    <source>
        <dbReference type="EMBL" id="KXN70698.1"/>
    </source>
</evidence>
<keyword evidence="1" id="KW-0812">Transmembrane</keyword>
<proteinExistence type="predicted"/>
<keyword evidence="3" id="KW-1185">Reference proteome</keyword>
<keyword evidence="1" id="KW-1133">Transmembrane helix</keyword>
<dbReference type="AlphaFoldDB" id="A0A137P6S1"/>
<feature type="transmembrane region" description="Helical" evidence="1">
    <location>
        <begin position="24"/>
        <end position="48"/>
    </location>
</feature>
<keyword evidence="1" id="KW-0472">Membrane</keyword>
<dbReference type="OrthoDB" id="10053194at2759"/>
<reference evidence="2 3" key="1">
    <citation type="journal article" date="2015" name="Genome Biol. Evol.">
        <title>Phylogenomic analyses indicate that early fungi evolved digesting cell walls of algal ancestors of land plants.</title>
        <authorList>
            <person name="Chang Y."/>
            <person name="Wang S."/>
            <person name="Sekimoto S."/>
            <person name="Aerts A.L."/>
            <person name="Choi C."/>
            <person name="Clum A."/>
            <person name="LaButti K.M."/>
            <person name="Lindquist E.A."/>
            <person name="Yee Ngan C."/>
            <person name="Ohm R.A."/>
            <person name="Salamov A.A."/>
            <person name="Grigoriev I.V."/>
            <person name="Spatafora J.W."/>
            <person name="Berbee M.L."/>
        </authorList>
    </citation>
    <scope>NUCLEOTIDE SEQUENCE [LARGE SCALE GENOMIC DNA]</scope>
    <source>
        <strain evidence="2 3">NRRL 28638</strain>
    </source>
</reference>
<evidence type="ECO:0000256" key="1">
    <source>
        <dbReference type="SAM" id="Phobius"/>
    </source>
</evidence>
<evidence type="ECO:0000313" key="3">
    <source>
        <dbReference type="Proteomes" id="UP000070444"/>
    </source>
</evidence>
<dbReference type="Pfam" id="PF10317">
    <property type="entry name" value="7TM_GPCR_Srd"/>
    <property type="match status" value="1"/>
</dbReference>
<name>A0A137P6S1_CONC2</name>
<gene>
    <name evidence="2" type="ORF">CONCODRAFT_6698</name>
</gene>
<evidence type="ECO:0008006" key="4">
    <source>
        <dbReference type="Google" id="ProtNLM"/>
    </source>
</evidence>
<dbReference type="Gene3D" id="1.20.1070.10">
    <property type="entry name" value="Rhodopsin 7-helix transmembrane proteins"/>
    <property type="match status" value="1"/>
</dbReference>